<comment type="caution">
    <text evidence="2">The sequence shown here is derived from an EMBL/GenBank/DDBJ whole genome shotgun (WGS) entry which is preliminary data.</text>
</comment>
<dbReference type="Proteomes" id="UP000011740">
    <property type="component" value="Unassembled WGS sequence"/>
</dbReference>
<protein>
    <submittedName>
        <fullName evidence="2">SpcZ</fullName>
    </submittedName>
</protein>
<reference evidence="2 3" key="1">
    <citation type="journal article" date="2013" name="Genome Announc.">
        <title>Whole-Genome Shotgun Assembly and Analysis of the Genome of Streptomyces mobaraensis DSM 40847, a Strain for Industrial Production of Microbial Transglutaminase.</title>
        <authorList>
            <person name="Yang H."/>
            <person name="He T."/>
            <person name="Wu W."/>
            <person name="Zhu W."/>
            <person name="Lu B."/>
            <person name="Sun W."/>
        </authorList>
    </citation>
    <scope>NUCLEOTIDE SEQUENCE [LARGE SCALE GENOMIC DNA]</scope>
    <source>
        <strain evidence="2 3">DSM 40847</strain>
    </source>
</reference>
<evidence type="ECO:0000313" key="2">
    <source>
        <dbReference type="EMBL" id="EME99935.1"/>
    </source>
</evidence>
<dbReference type="EMBL" id="AORZ01000036">
    <property type="protein sequence ID" value="EME99935.1"/>
    <property type="molecule type" value="Genomic_DNA"/>
</dbReference>
<evidence type="ECO:0000313" key="3">
    <source>
        <dbReference type="Proteomes" id="UP000011740"/>
    </source>
</evidence>
<organism evidence="2 3">
    <name type="scientific">Streptomyces mobaraensis (strain ATCC 29032 / DSM 40847 / JCM 4168 / NBRC 13819 / NCIMB 11159 / IPCR 16-22)</name>
    <dbReference type="NCBI Taxonomy" id="1223523"/>
    <lineage>
        <taxon>Bacteria</taxon>
        <taxon>Bacillati</taxon>
        <taxon>Actinomycetota</taxon>
        <taxon>Actinomycetes</taxon>
        <taxon>Kitasatosporales</taxon>
        <taxon>Streptomycetaceae</taxon>
        <taxon>Streptomyces</taxon>
    </lineage>
</organism>
<name>M3C7K9_STRM1</name>
<gene>
    <name evidence="2" type="ORF">H340_13681</name>
</gene>
<evidence type="ECO:0000256" key="1">
    <source>
        <dbReference type="SAM" id="MobiDB-lite"/>
    </source>
</evidence>
<accession>M3C7K9</accession>
<dbReference type="AlphaFoldDB" id="M3C7K9"/>
<dbReference type="PATRIC" id="fig|1223523.3.peg.2796"/>
<dbReference type="eggNOG" id="ENOG5031MKM">
    <property type="taxonomic scope" value="Bacteria"/>
</dbReference>
<feature type="region of interest" description="Disordered" evidence="1">
    <location>
        <begin position="49"/>
        <end position="85"/>
    </location>
</feature>
<dbReference type="RefSeq" id="WP_004944656.1">
    <property type="nucleotide sequence ID" value="NZ_AORZ01000036.1"/>
</dbReference>
<sequence length="284" mass="29788">MSRPAPSAEALPRFLTRLDAAAAGRWEERPTPGPDLPDWFVQLTGALWDGQDGRSDQADQNGHNGQSGQSGQSGQNGQGPAAAAEWARRVHDACARLDGRIPLTAVHDWHARTVVPLLAGPDEAGPYEDVRALHARAAAGEPAAEDAWAAALEPVLRDVHRRAYPYADAFATSASNALAWARTNDYGEAEAREFADGYARLNTGANVTSYADANAIVQARALAAAYAAADPAAYAACYPFAAVNAYALALAGQDTADGREERRRAACGRLAAGLAESLERAAGA</sequence>
<feature type="compositionally biased region" description="Low complexity" evidence="1">
    <location>
        <begin position="60"/>
        <end position="79"/>
    </location>
</feature>
<proteinExistence type="predicted"/>